<evidence type="ECO:0000256" key="6">
    <source>
        <dbReference type="SAM" id="Phobius"/>
    </source>
</evidence>
<evidence type="ECO:0008006" key="8">
    <source>
        <dbReference type="Google" id="ProtNLM"/>
    </source>
</evidence>
<feature type="compositionally biased region" description="Basic and acidic residues" evidence="5">
    <location>
        <begin position="604"/>
        <end position="630"/>
    </location>
</feature>
<evidence type="ECO:0000313" key="7">
    <source>
        <dbReference type="EMBL" id="CAE2323254.1"/>
    </source>
</evidence>
<feature type="region of interest" description="Disordered" evidence="5">
    <location>
        <begin position="587"/>
        <end position="670"/>
    </location>
</feature>
<feature type="transmembrane region" description="Helical" evidence="6">
    <location>
        <begin position="114"/>
        <end position="134"/>
    </location>
</feature>
<dbReference type="InterPro" id="IPR008521">
    <property type="entry name" value="Mg_trans_NIPA"/>
</dbReference>
<name>A0A7S4P477_GUITH</name>
<keyword evidence="2 6" id="KW-0812">Transmembrane</keyword>
<feature type="transmembrane region" description="Helical" evidence="6">
    <location>
        <begin position="180"/>
        <end position="199"/>
    </location>
</feature>
<proteinExistence type="predicted"/>
<dbReference type="PANTHER" id="PTHR12570:SF65">
    <property type="entry name" value="MAGNESIUM TRANSPORTER NIPA9-RELATED"/>
    <property type="match status" value="1"/>
</dbReference>
<dbReference type="GO" id="GO:0015095">
    <property type="term" value="F:magnesium ion transmembrane transporter activity"/>
    <property type="evidence" value="ECO:0007669"/>
    <property type="project" value="InterPro"/>
</dbReference>
<feature type="region of interest" description="Disordered" evidence="5">
    <location>
        <begin position="482"/>
        <end position="572"/>
    </location>
</feature>
<reference evidence="7" key="1">
    <citation type="submission" date="2021-01" db="EMBL/GenBank/DDBJ databases">
        <authorList>
            <person name="Corre E."/>
            <person name="Pelletier E."/>
            <person name="Niang G."/>
            <person name="Scheremetjew M."/>
            <person name="Finn R."/>
            <person name="Kale V."/>
            <person name="Holt S."/>
            <person name="Cochrane G."/>
            <person name="Meng A."/>
            <person name="Brown T."/>
            <person name="Cohen L."/>
        </authorList>
    </citation>
    <scope>NUCLEOTIDE SEQUENCE</scope>
    <source>
        <strain evidence="7">CCMP 2712</strain>
    </source>
</reference>
<feature type="transmembrane region" description="Helical" evidence="6">
    <location>
        <begin position="280"/>
        <end position="300"/>
    </location>
</feature>
<feature type="region of interest" description="Disordered" evidence="5">
    <location>
        <begin position="687"/>
        <end position="721"/>
    </location>
</feature>
<feature type="compositionally biased region" description="Low complexity" evidence="5">
    <location>
        <begin position="529"/>
        <end position="540"/>
    </location>
</feature>
<dbReference type="SUPFAM" id="SSF103481">
    <property type="entry name" value="Multidrug resistance efflux transporter EmrE"/>
    <property type="match status" value="1"/>
</dbReference>
<protein>
    <recommendedName>
        <fullName evidence="8">DUF803-domain-containing protein</fullName>
    </recommendedName>
</protein>
<accession>A0A7S4P477</accession>
<evidence type="ECO:0000256" key="4">
    <source>
        <dbReference type="ARBA" id="ARBA00023136"/>
    </source>
</evidence>
<feature type="transmembrane region" description="Helical" evidence="6">
    <location>
        <begin position="249"/>
        <end position="268"/>
    </location>
</feature>
<feature type="compositionally biased region" description="Basic and acidic residues" evidence="5">
    <location>
        <begin position="493"/>
        <end position="507"/>
    </location>
</feature>
<dbReference type="InterPro" id="IPR037185">
    <property type="entry name" value="EmrE-like"/>
</dbReference>
<feature type="compositionally biased region" description="Polar residues" evidence="5">
    <location>
        <begin position="437"/>
        <end position="451"/>
    </location>
</feature>
<feature type="compositionally biased region" description="Basic and acidic residues" evidence="5">
    <location>
        <begin position="690"/>
        <end position="701"/>
    </location>
</feature>
<comment type="subcellular location">
    <subcellularLocation>
        <location evidence="1">Membrane</location>
        <topology evidence="1">Multi-pass membrane protein</topology>
    </subcellularLocation>
</comment>
<organism evidence="7">
    <name type="scientific">Guillardia theta</name>
    <name type="common">Cryptophyte</name>
    <name type="synonym">Cryptomonas phi</name>
    <dbReference type="NCBI Taxonomy" id="55529"/>
    <lineage>
        <taxon>Eukaryota</taxon>
        <taxon>Cryptophyceae</taxon>
        <taxon>Pyrenomonadales</taxon>
        <taxon>Geminigeraceae</taxon>
        <taxon>Guillardia</taxon>
    </lineage>
</organism>
<sequence>MTLDITCNHVCPKLLTNATCTAFHGCKWTPEGKCTLGQSVTSSIWIGIILSLVADIVINIGMNAMKYAHNTNMDDEGRPIKSFFLVPCWWIGMVGILAGEVGNLIAYGYAPASIVTPMGAVGVLTNVIITTYVLGEAFSIMIVFGVILVVGGIVLVVYFAPESTIVVHSSTFWEDVVWTQQFLIYSVLFIVLLSLFLYLGRNYGEKNVLVYIGTCAIIATLTIISSKTFSTLLSQAFETGNWNDWKYPAPYIAMVVMVVTAVTSMGYVNKAMMFFGNSIVVPTYYACFTVASVASVAFVYREFSCMTNPASTILFLLGIVMTVLGVCLLNVKDDGDEDEEPEKDLIKVADKTELSVIAEDDHSSTPSTSSPHGLLDSCAASPEEGTHRHRSPVPFLRKFFSGIPTPSSLVGSPHIPLGSSLAVPPLALNKRAISEPFHSTNSPLSRSTDNVLQAPGRRRKRDEGLMVMGLKGGIIYVPIQHKGHPAEPQHGLEGGDQRKDEEADRRRNSTSSRFSMFLYHVERNRRPQSSLSRRSEGYSSAPPTIQCPNSARYSDSNFSAPDRLHGSSRSLESFGTDVHGSLKDFKTNQQLFPSPPKARLSSSFHEDGAHEGAVESRKSQEEAESQKQDKQNVQGVLSGTDPTEEANSWNVVPHGPFPEPIPSTSINSSGDVEMHIRNEISNLDDQLSTLDRHLDQIRDEPATSQAEGEEEEEEANGQSWA</sequence>
<evidence type="ECO:0000256" key="3">
    <source>
        <dbReference type="ARBA" id="ARBA00022989"/>
    </source>
</evidence>
<dbReference type="Gene3D" id="1.10.3730.20">
    <property type="match status" value="1"/>
</dbReference>
<feature type="transmembrane region" description="Helical" evidence="6">
    <location>
        <begin position="312"/>
        <end position="331"/>
    </location>
</feature>
<dbReference type="EMBL" id="HBKN01036642">
    <property type="protein sequence ID" value="CAE2323254.1"/>
    <property type="molecule type" value="Transcribed_RNA"/>
</dbReference>
<evidence type="ECO:0000256" key="1">
    <source>
        <dbReference type="ARBA" id="ARBA00004141"/>
    </source>
</evidence>
<feature type="transmembrane region" description="Helical" evidence="6">
    <location>
        <begin position="141"/>
        <end position="160"/>
    </location>
</feature>
<feature type="region of interest" description="Disordered" evidence="5">
    <location>
        <begin position="436"/>
        <end position="463"/>
    </location>
</feature>
<feature type="transmembrane region" description="Helical" evidence="6">
    <location>
        <begin position="44"/>
        <end position="62"/>
    </location>
</feature>
<dbReference type="GO" id="GO:0016020">
    <property type="term" value="C:membrane"/>
    <property type="evidence" value="ECO:0007669"/>
    <property type="project" value="UniProtKB-SubCell"/>
</dbReference>
<feature type="transmembrane region" description="Helical" evidence="6">
    <location>
        <begin position="208"/>
        <end position="229"/>
    </location>
</feature>
<evidence type="ECO:0000256" key="5">
    <source>
        <dbReference type="SAM" id="MobiDB-lite"/>
    </source>
</evidence>
<feature type="compositionally biased region" description="Polar residues" evidence="5">
    <location>
        <begin position="541"/>
        <end position="559"/>
    </location>
</feature>
<dbReference type="AlphaFoldDB" id="A0A7S4P477"/>
<keyword evidence="3 6" id="KW-1133">Transmembrane helix</keyword>
<dbReference type="PANTHER" id="PTHR12570">
    <property type="match status" value="1"/>
</dbReference>
<evidence type="ECO:0000256" key="2">
    <source>
        <dbReference type="ARBA" id="ARBA00022692"/>
    </source>
</evidence>
<feature type="transmembrane region" description="Helical" evidence="6">
    <location>
        <begin position="83"/>
        <end position="108"/>
    </location>
</feature>
<dbReference type="Pfam" id="PF05653">
    <property type="entry name" value="Mg_trans_NIPA"/>
    <property type="match status" value="1"/>
</dbReference>
<keyword evidence="4 6" id="KW-0472">Membrane</keyword>
<feature type="region of interest" description="Disordered" evidence="5">
    <location>
        <begin position="357"/>
        <end position="390"/>
    </location>
</feature>
<feature type="compositionally biased region" description="Polar residues" evidence="5">
    <location>
        <begin position="631"/>
        <end position="650"/>
    </location>
</feature>
<gene>
    <name evidence="7" type="ORF">GTHE00462_LOCUS28669</name>
</gene>